<evidence type="ECO:0000256" key="11">
    <source>
        <dbReference type="ARBA" id="ARBA00023163"/>
    </source>
</evidence>
<sequence>MDDPFSGYDHATPARSKRQKKKSKKPSAETYNGVLIQYNENNIPQELQKYWFQRYRYFSLFDQGIRMDHEGWFSVTPERIAEHIASRCQSDIVIDAFCGCGGNAIQFARFCHRVIAIDIDPVKLHCAARNAEVYGVRDRIEFILGDFFQIAPRLKADAVFLSPPWGGPEYHQQEVFNVETMMDGRGLTLFEAARKITPHVAYYVPRNTDPQQLARLAGQGQWCEIEQNYLHGNLKALTAYYGLLANIENM</sequence>
<evidence type="ECO:0000256" key="15">
    <source>
        <dbReference type="ARBA" id="ARBA00048740"/>
    </source>
</evidence>
<gene>
    <name evidence="24" type="ORF">BCR43DRAFT_435007</name>
</gene>
<comment type="subunit">
    <text evidence="20">May form homooligomers. Interacts with CREBBP/CBP, EED/WAIT1, EP300/P300, NCOA6/PRIP, PPARBP/PBP and SMN.</text>
</comment>
<evidence type="ECO:0000256" key="7">
    <source>
        <dbReference type="ARBA" id="ARBA00022603"/>
    </source>
</evidence>
<dbReference type="EMBL" id="MCGN01000002">
    <property type="protein sequence ID" value="ORZ00610.1"/>
    <property type="molecule type" value="Genomic_DNA"/>
</dbReference>
<keyword evidence="5" id="KW-0963">Cytoplasm</keyword>
<evidence type="ECO:0000256" key="22">
    <source>
        <dbReference type="ARBA" id="ARBA00081504"/>
    </source>
</evidence>
<keyword evidence="8 24" id="KW-0808">Transferase</keyword>
<evidence type="ECO:0000256" key="5">
    <source>
        <dbReference type="ARBA" id="ARBA00022490"/>
    </source>
</evidence>
<dbReference type="Pfam" id="PF09445">
    <property type="entry name" value="Methyltransf_15"/>
    <property type="match status" value="1"/>
</dbReference>
<evidence type="ECO:0000256" key="17">
    <source>
        <dbReference type="ARBA" id="ARBA00049075"/>
    </source>
</evidence>
<dbReference type="STRING" id="13706.A0A1X2HMJ9"/>
<dbReference type="GO" id="GO:0032210">
    <property type="term" value="P:regulation of telomere maintenance via telomerase"/>
    <property type="evidence" value="ECO:0007669"/>
    <property type="project" value="EnsemblFungi"/>
</dbReference>
<dbReference type="GO" id="GO:0008033">
    <property type="term" value="P:tRNA processing"/>
    <property type="evidence" value="ECO:0007669"/>
    <property type="project" value="EnsemblFungi"/>
</dbReference>
<evidence type="ECO:0000256" key="3">
    <source>
        <dbReference type="ARBA" id="ARBA00004604"/>
    </source>
</evidence>
<dbReference type="InterPro" id="IPR019012">
    <property type="entry name" value="RNA_cap_Gua-N2-MeTrfase"/>
</dbReference>
<dbReference type="PANTHER" id="PTHR14741">
    <property type="entry name" value="S-ADENOSYLMETHIONINE-DEPENDENT METHYLTRANSFERASE RELATED"/>
    <property type="match status" value="1"/>
</dbReference>
<dbReference type="PANTHER" id="PTHR14741:SF32">
    <property type="entry name" value="TRIMETHYLGUANOSINE SYNTHASE"/>
    <property type="match status" value="1"/>
</dbReference>
<dbReference type="OrthoDB" id="194443at2759"/>
<reference evidence="24 25" key="1">
    <citation type="submission" date="2016-07" db="EMBL/GenBank/DDBJ databases">
        <title>Pervasive Adenine N6-methylation of Active Genes in Fungi.</title>
        <authorList>
            <consortium name="DOE Joint Genome Institute"/>
            <person name="Mondo S.J."/>
            <person name="Dannebaum R.O."/>
            <person name="Kuo R.C."/>
            <person name="Labutti K."/>
            <person name="Haridas S."/>
            <person name="Kuo A."/>
            <person name="Salamov A."/>
            <person name="Ahrendt S.R."/>
            <person name="Lipzen A."/>
            <person name="Sullivan W."/>
            <person name="Andreopoulos W.B."/>
            <person name="Clum A."/>
            <person name="Lindquist E."/>
            <person name="Daum C."/>
            <person name="Ramamoorthy G.K."/>
            <person name="Gryganskyi A."/>
            <person name="Culley D."/>
            <person name="Magnuson J.K."/>
            <person name="James T.Y."/>
            <person name="O'Malley M.A."/>
            <person name="Stajich J.E."/>
            <person name="Spatafora J.W."/>
            <person name="Visel A."/>
            <person name="Grigoriev I.V."/>
        </authorList>
    </citation>
    <scope>NUCLEOTIDE SEQUENCE [LARGE SCALE GENOMIC DNA]</scope>
    <source>
        <strain evidence="24 25">NRRL 2496</strain>
    </source>
</reference>
<evidence type="ECO:0000256" key="18">
    <source>
        <dbReference type="ARBA" id="ARBA00049790"/>
    </source>
</evidence>
<evidence type="ECO:0000256" key="19">
    <source>
        <dbReference type="ARBA" id="ARBA00057179"/>
    </source>
</evidence>
<dbReference type="CDD" id="cd02440">
    <property type="entry name" value="AdoMet_MTases"/>
    <property type="match status" value="1"/>
</dbReference>
<comment type="catalytic activity">
    <reaction evidence="16">
        <text>a 5'-end (N(2),N(7)-dimethyl 5'-triphosphoguanosine)-ribonucleoside in snRNA + S-adenosyl-L-methionine = a 5'-end (N(2),N(2),N(7)-trimethyl 5'-triphosphoguanosine)-ribonucleoside in snRNA + S-adenosyl-L-homocysteine + H(+)</text>
        <dbReference type="Rhea" id="RHEA:78479"/>
        <dbReference type="Rhea" id="RHEA-COMP:19087"/>
        <dbReference type="Rhea" id="RHEA-COMP:19089"/>
        <dbReference type="ChEBI" id="CHEBI:15378"/>
        <dbReference type="ChEBI" id="CHEBI:57856"/>
        <dbReference type="ChEBI" id="CHEBI:59789"/>
        <dbReference type="ChEBI" id="CHEBI:167623"/>
        <dbReference type="ChEBI" id="CHEBI:172880"/>
    </reaction>
    <physiologicalReaction direction="left-to-right" evidence="16">
        <dbReference type="Rhea" id="RHEA:78480"/>
    </physiologicalReaction>
</comment>
<evidence type="ECO:0000256" key="8">
    <source>
        <dbReference type="ARBA" id="ARBA00022679"/>
    </source>
</evidence>
<evidence type="ECO:0000256" key="4">
    <source>
        <dbReference type="ARBA" id="ARBA00018517"/>
    </source>
</evidence>
<evidence type="ECO:0000256" key="9">
    <source>
        <dbReference type="ARBA" id="ARBA00022691"/>
    </source>
</evidence>
<evidence type="ECO:0000313" key="25">
    <source>
        <dbReference type="Proteomes" id="UP000242180"/>
    </source>
</evidence>
<evidence type="ECO:0000256" key="6">
    <source>
        <dbReference type="ARBA" id="ARBA00022553"/>
    </source>
</evidence>
<dbReference type="GO" id="GO:0071164">
    <property type="term" value="F:RNA cap trimethylguanosine synthase activity"/>
    <property type="evidence" value="ECO:0007669"/>
    <property type="project" value="EnsemblFungi"/>
</dbReference>
<evidence type="ECO:0000313" key="24">
    <source>
        <dbReference type="EMBL" id="ORZ00610.1"/>
    </source>
</evidence>
<keyword evidence="25" id="KW-1185">Reference proteome</keyword>
<dbReference type="FunCoup" id="A0A1X2HMJ9">
    <property type="interactions" value="275"/>
</dbReference>
<accession>A0A1X2HMJ9</accession>
<dbReference type="OMA" id="KALCIYY"/>
<feature type="region of interest" description="Disordered" evidence="23">
    <location>
        <begin position="1"/>
        <end position="28"/>
    </location>
</feature>
<comment type="catalytic activity">
    <reaction evidence="17">
        <text>a 5'-end (N(7)-methyl 5'-triphosphoguanosine)-ribonucleoside in snRNA + S-adenosyl-L-methionine = a 5'-end (N(2),N(7)-dimethyl 5'-triphosphoguanosine)-ribonucleoside in snRNA + S-adenosyl-L-homocysteine + H(+)</text>
        <dbReference type="Rhea" id="RHEA:78471"/>
        <dbReference type="Rhea" id="RHEA-COMP:19085"/>
        <dbReference type="Rhea" id="RHEA-COMP:19087"/>
        <dbReference type="ChEBI" id="CHEBI:15378"/>
        <dbReference type="ChEBI" id="CHEBI:57856"/>
        <dbReference type="ChEBI" id="CHEBI:59789"/>
        <dbReference type="ChEBI" id="CHEBI:156461"/>
        <dbReference type="ChEBI" id="CHEBI:172880"/>
    </reaction>
    <physiologicalReaction direction="left-to-right" evidence="17">
        <dbReference type="Rhea" id="RHEA:78472"/>
    </physiologicalReaction>
</comment>
<evidence type="ECO:0000256" key="16">
    <source>
        <dbReference type="ARBA" id="ARBA00048763"/>
    </source>
</evidence>
<dbReference type="AlphaFoldDB" id="A0A1X2HMJ9"/>
<name>A0A1X2HMJ9_SYNRA</name>
<dbReference type="Proteomes" id="UP000242180">
    <property type="component" value="Unassembled WGS sequence"/>
</dbReference>
<dbReference type="FunFam" id="3.40.50.150:FF:000066">
    <property type="entry name" value="Trimethylguanosine synthase 1"/>
    <property type="match status" value="1"/>
</dbReference>
<feature type="compositionally biased region" description="Basic residues" evidence="23">
    <location>
        <begin position="15"/>
        <end position="25"/>
    </location>
</feature>
<keyword evidence="7 24" id="KW-0489">Methyltransferase</keyword>
<dbReference type="GO" id="GO:0017126">
    <property type="term" value="P:nucleologenesis"/>
    <property type="evidence" value="ECO:0007669"/>
    <property type="project" value="EnsemblFungi"/>
</dbReference>
<keyword evidence="6" id="KW-0597">Phosphoprotein</keyword>
<comment type="catalytic activity">
    <reaction evidence="15">
        <text>a 5'-end (N(7)-methyl 5'-triphosphoguanosine)-ribonucleoside in snoRNA + S-adenosyl-L-methionine = a 5'-end (N(2),N(7)-dimethyl 5'-triphosphoguanosine)-ribonucleoside in snoRNA + S-adenosyl-L-homocysteine + H(+)</text>
        <dbReference type="Rhea" id="RHEA:78475"/>
        <dbReference type="Rhea" id="RHEA-COMP:19086"/>
        <dbReference type="Rhea" id="RHEA-COMP:19088"/>
        <dbReference type="ChEBI" id="CHEBI:15378"/>
        <dbReference type="ChEBI" id="CHEBI:57856"/>
        <dbReference type="ChEBI" id="CHEBI:59789"/>
        <dbReference type="ChEBI" id="CHEBI:156461"/>
        <dbReference type="ChEBI" id="CHEBI:172880"/>
    </reaction>
    <physiologicalReaction direction="left-to-right" evidence="15">
        <dbReference type="Rhea" id="RHEA:78476"/>
    </physiologicalReaction>
</comment>
<dbReference type="GO" id="GO:0005737">
    <property type="term" value="C:cytoplasm"/>
    <property type="evidence" value="ECO:0007669"/>
    <property type="project" value="UniProtKB-SubCell"/>
</dbReference>
<dbReference type="SUPFAM" id="SSF53335">
    <property type="entry name" value="S-adenosyl-L-methionine-dependent methyltransferases"/>
    <property type="match status" value="1"/>
</dbReference>
<keyword evidence="9" id="KW-0949">S-adenosyl-L-methionine</keyword>
<evidence type="ECO:0000256" key="2">
    <source>
        <dbReference type="ARBA" id="ARBA00004496"/>
    </source>
</evidence>
<evidence type="ECO:0000256" key="23">
    <source>
        <dbReference type="SAM" id="MobiDB-lite"/>
    </source>
</evidence>
<evidence type="ECO:0000256" key="13">
    <source>
        <dbReference type="ARBA" id="ARBA00025783"/>
    </source>
</evidence>
<comment type="caution">
    <text evidence="24">The sequence shown here is derived from an EMBL/GenBank/DDBJ whole genome shotgun (WGS) entry which is preliminary data.</text>
</comment>
<evidence type="ECO:0000256" key="20">
    <source>
        <dbReference type="ARBA" id="ARBA00064494"/>
    </source>
</evidence>
<evidence type="ECO:0000256" key="12">
    <source>
        <dbReference type="ARBA" id="ARBA00023242"/>
    </source>
</evidence>
<dbReference type="InParanoid" id="A0A1X2HMJ9"/>
<organism evidence="24 25">
    <name type="scientific">Syncephalastrum racemosum</name>
    <name type="common">Filamentous fungus</name>
    <dbReference type="NCBI Taxonomy" id="13706"/>
    <lineage>
        <taxon>Eukaryota</taxon>
        <taxon>Fungi</taxon>
        <taxon>Fungi incertae sedis</taxon>
        <taxon>Mucoromycota</taxon>
        <taxon>Mucoromycotina</taxon>
        <taxon>Mucoromycetes</taxon>
        <taxon>Mucorales</taxon>
        <taxon>Syncephalastraceae</taxon>
        <taxon>Syncephalastrum</taxon>
    </lineage>
</organism>
<evidence type="ECO:0000256" key="1">
    <source>
        <dbReference type="ARBA" id="ARBA00004408"/>
    </source>
</evidence>
<evidence type="ECO:0000256" key="14">
    <source>
        <dbReference type="ARBA" id="ARBA00047418"/>
    </source>
</evidence>
<dbReference type="InterPro" id="IPR029063">
    <property type="entry name" value="SAM-dependent_MTases_sf"/>
</dbReference>
<protein>
    <recommendedName>
        <fullName evidence="4">Trimethylguanosine synthase</fullName>
    </recommendedName>
    <alternativeName>
        <fullName evidence="18">Cap-specific guanine-N(2) methyltransferase</fullName>
    </alternativeName>
    <alternativeName>
        <fullName evidence="21">Nuclear receptor coactivator 6-interacting protein</fullName>
    </alternativeName>
    <alternativeName>
        <fullName evidence="22">PRIP-interacting protein with methyltransferase motif</fullName>
    </alternativeName>
</protein>
<comment type="catalytic activity">
    <reaction evidence="14">
        <text>a 5'-end (N(2),N(7)-dimethyl 5'-triphosphoguanosine)-ribonucleoside in snoRNA + S-adenosyl-L-methionine = a 5'-end (N(2),N(2),N(7)-trimethyl 5'-triphosphoguanosine)-ribonucleoside in snoRNA + S-adenosyl-L-homocysteine + H(+)</text>
        <dbReference type="Rhea" id="RHEA:78507"/>
        <dbReference type="Rhea" id="RHEA-COMP:19088"/>
        <dbReference type="Rhea" id="RHEA-COMP:19090"/>
        <dbReference type="ChEBI" id="CHEBI:15378"/>
        <dbReference type="ChEBI" id="CHEBI:57856"/>
        <dbReference type="ChEBI" id="CHEBI:59789"/>
        <dbReference type="ChEBI" id="CHEBI:167623"/>
        <dbReference type="ChEBI" id="CHEBI:172880"/>
    </reaction>
    <physiologicalReaction direction="left-to-right" evidence="14">
        <dbReference type="Rhea" id="RHEA:78508"/>
    </physiologicalReaction>
</comment>
<dbReference type="GO" id="GO:0051321">
    <property type="term" value="P:meiotic cell cycle"/>
    <property type="evidence" value="ECO:0007669"/>
    <property type="project" value="EnsemblFungi"/>
</dbReference>
<keyword evidence="11" id="KW-0804">Transcription</keyword>
<comment type="similarity">
    <text evidence="13">Belongs to the methyltransferase superfamily. Trimethylguanosine synthase family.</text>
</comment>
<comment type="function">
    <text evidence="19">Catalyzes the 2 serial methylation steps for the conversion of the 7-monomethylguanosine (m(7)G) caps of snRNAs and snoRNAs to a 2,2,7-trimethylguanosine (m(2,2,7)G) cap structure. The enzyme is specific for guanine, and N7 methylation must precede N2 methylation. Hypermethylation of the m7G cap of U snRNAs leads to their concentration in nuclear foci, their colocalization with coilin and the formation of canonical Cajal bodies (CBs). Plays a role in transcriptional regulation.</text>
</comment>
<dbReference type="GO" id="GO:0005730">
    <property type="term" value="C:nucleolus"/>
    <property type="evidence" value="ECO:0007669"/>
    <property type="project" value="UniProtKB-SubCell"/>
</dbReference>
<keyword evidence="12" id="KW-0539">Nucleus</keyword>
<evidence type="ECO:0000256" key="10">
    <source>
        <dbReference type="ARBA" id="ARBA00023015"/>
    </source>
</evidence>
<keyword evidence="10" id="KW-0805">Transcription regulation</keyword>
<dbReference type="Gene3D" id="3.40.50.150">
    <property type="entry name" value="Vaccinia Virus protein VP39"/>
    <property type="match status" value="1"/>
</dbReference>
<proteinExistence type="inferred from homology"/>
<evidence type="ECO:0000256" key="21">
    <source>
        <dbReference type="ARBA" id="ARBA00079339"/>
    </source>
</evidence>
<comment type="subcellular location">
    <subcellularLocation>
        <location evidence="2">Cytoplasm</location>
    </subcellularLocation>
    <subcellularLocation>
        <location evidence="1">Nucleus</location>
        <location evidence="1">Cajal body</location>
    </subcellularLocation>
    <subcellularLocation>
        <location evidence="3">Nucleus</location>
        <location evidence="3">Nucleolus</location>
    </subcellularLocation>
</comment>
<dbReference type="GO" id="GO:0015030">
    <property type="term" value="C:Cajal body"/>
    <property type="evidence" value="ECO:0007669"/>
    <property type="project" value="UniProtKB-SubCell"/>
</dbReference>